<comment type="subcellular location">
    <subcellularLocation>
        <location evidence="1">Cell inner membrane</location>
        <topology evidence="1">Multi-pass membrane protein</topology>
    </subcellularLocation>
    <subcellularLocation>
        <location evidence="2">Cytoplasm</location>
    </subcellularLocation>
</comment>
<organism evidence="17 18">
    <name type="scientific">Spiroplasma helicoides</name>
    <dbReference type="NCBI Taxonomy" id="216938"/>
    <lineage>
        <taxon>Bacteria</taxon>
        <taxon>Bacillati</taxon>
        <taxon>Mycoplasmatota</taxon>
        <taxon>Mollicutes</taxon>
        <taxon>Entomoplasmatales</taxon>
        <taxon>Spiroplasmataceae</taxon>
        <taxon>Spiroplasma</taxon>
    </lineage>
</organism>
<dbReference type="FunFam" id="3.40.930.10:FF:000009">
    <property type="entry name" value="PTS system, fructose specific IIABC component"/>
    <property type="match status" value="1"/>
</dbReference>
<feature type="transmembrane region" description="Helical" evidence="13">
    <location>
        <begin position="299"/>
        <end position="320"/>
    </location>
</feature>
<reference evidence="17 18" key="1">
    <citation type="submission" date="2016-08" db="EMBL/GenBank/DDBJ databases">
        <title>Complete genome sequence of Spiroplasma helicoides TABS-2 (DSM 22551).</title>
        <authorList>
            <person name="Shen W.-Y."/>
            <person name="Lo W.-S."/>
            <person name="Lai Y.-C."/>
            <person name="Kuo C.-H."/>
        </authorList>
    </citation>
    <scope>NUCLEOTIDE SEQUENCE [LARGE SCALE GENOMIC DNA]</scope>
    <source>
        <strain evidence="17 18">TABS-2</strain>
    </source>
</reference>
<name>A0A1B3SKW9_9MOLU</name>
<dbReference type="Pfam" id="PF02378">
    <property type="entry name" value="PTS_EIIC"/>
    <property type="match status" value="1"/>
</dbReference>
<keyword evidence="3" id="KW-0813">Transport</keyword>
<evidence type="ECO:0000313" key="18">
    <source>
        <dbReference type="Proteomes" id="UP000094378"/>
    </source>
</evidence>
<accession>A0A1B3SKW9</accession>
<keyword evidence="10" id="KW-0418">Kinase</keyword>
<feature type="transmembrane region" description="Helical" evidence="13">
    <location>
        <begin position="692"/>
        <end position="720"/>
    </location>
</feature>
<feature type="domain" description="PTS EIIA type-2" evidence="14">
    <location>
        <begin position="5"/>
        <end position="149"/>
    </location>
</feature>
<dbReference type="AlphaFoldDB" id="A0A1B3SKW9"/>
<keyword evidence="5" id="KW-0597">Phosphoprotein</keyword>
<sequence length="792" mass="85113">MELKELFHKKIAFFETDLNSKDEVIDFLTSTLEKEKFIKDAKAFKDAVYKREGEGSTGIGDGIAIPHVLNPTVNQSAIAFCKLKNKIDWQSLDGQPADLIFMIMTNGKDGNEHLDALANLSGYLIKAEVQEGLRKAKSVDKVKELLSQPKEKREVKGDGGYDVVGITACPTGIAHTYLAAEKLQEYANQLGMSAKIETQGRRGVEDKLTAKDIENAKVVILAHDKAINGMSRFNGKKVIDTTTKDAIYNGKDLIEKFDSNPKLKTIENAKDEEDGGSGELTLSQFKKVKDNLLAGVSRMLPFVVAGGIVLGLGFLLDYIYTAANGMIAVASLDDFEKYGLGNVITGYTEKNEAVHLTYKAFTGMAGSIDYAGQTYYSSGSFGTIWQVAHFFSGVGKIGMELMIPILAAYVCYSIVGPQGLMVGAVAGLMANGDGMVYGAIGSWSGAWTRFLPKDLSGLSSGFIGALVGAYLGGLVVFGWTKAMKKFGKGLQGVRDIVFIPVLSLICMAVIMLAINIPLGYVMYGLQQGITFMAEKNLMAIVCIIVALMMCVDMGGPINKIAYTLGTLSVGYALVKDSSSPAYEMQTMIMTAALCGGMVPPLGIAVSTVIFPRQWTQKAKDAAKTNWLMGACFISEGAIPFMIEDPKRIPVSAIVGGAITGAVVGIFKITITAPHGGIFVSPLTNSLLFSGDAIQKAMGVVFFFVAVLVGAVVMGVILGFWRLADIRNGKLVLSGTNGVKEGLEVKLAKLNAKNNQSGVAKINSKIQKYNEFEKALLIKQEAHKKNIESKVKK</sequence>
<gene>
    <name evidence="17" type="primary">fruA</name>
    <name evidence="17" type="ORF">SHELI_v1c06310</name>
</gene>
<protein>
    <submittedName>
        <fullName evidence="17">PTS system, fructose-specific IIABC component</fullName>
    </submittedName>
</protein>
<evidence type="ECO:0000256" key="11">
    <source>
        <dbReference type="ARBA" id="ARBA00022989"/>
    </source>
</evidence>
<dbReference type="GO" id="GO:0005351">
    <property type="term" value="F:carbohydrate:proton symporter activity"/>
    <property type="evidence" value="ECO:0007669"/>
    <property type="project" value="InterPro"/>
</dbReference>
<dbReference type="InterPro" id="IPR013014">
    <property type="entry name" value="PTS_EIIC_2"/>
</dbReference>
<dbReference type="EMBL" id="CP017015">
    <property type="protein sequence ID" value="AOG60582.1"/>
    <property type="molecule type" value="Genomic_DNA"/>
</dbReference>
<feature type="domain" description="PTS EIIC type-2" evidence="16">
    <location>
        <begin position="288"/>
        <end position="720"/>
    </location>
</feature>
<dbReference type="OrthoDB" id="9782569at2"/>
<dbReference type="FunFam" id="3.40.50.2300:FF:000014">
    <property type="entry name" value="PTS system fructose-like transporter subunit IIB"/>
    <property type="match status" value="1"/>
</dbReference>
<feature type="transmembrane region" description="Helical" evidence="13">
    <location>
        <begin position="497"/>
        <end position="525"/>
    </location>
</feature>
<dbReference type="InterPro" id="IPR002178">
    <property type="entry name" value="PTS_EIIA_type-2_dom"/>
</dbReference>
<keyword evidence="11 13" id="KW-1133">Transmembrane helix</keyword>
<dbReference type="GO" id="GO:0005737">
    <property type="term" value="C:cytoplasm"/>
    <property type="evidence" value="ECO:0007669"/>
    <property type="project" value="UniProtKB-SubCell"/>
</dbReference>
<keyword evidence="4" id="KW-1003">Cell membrane</keyword>
<dbReference type="PROSITE" id="PS51094">
    <property type="entry name" value="PTS_EIIA_TYPE_2"/>
    <property type="match status" value="1"/>
</dbReference>
<dbReference type="PROSITE" id="PS51099">
    <property type="entry name" value="PTS_EIIB_TYPE_2"/>
    <property type="match status" value="1"/>
</dbReference>
<evidence type="ECO:0000256" key="2">
    <source>
        <dbReference type="ARBA" id="ARBA00004496"/>
    </source>
</evidence>
<dbReference type="InterPro" id="IPR036095">
    <property type="entry name" value="PTS_EIIB-like_sf"/>
</dbReference>
<evidence type="ECO:0000259" key="15">
    <source>
        <dbReference type="PROSITE" id="PS51099"/>
    </source>
</evidence>
<feature type="domain" description="PTS EIIB type-2" evidence="15">
    <location>
        <begin position="163"/>
        <end position="259"/>
    </location>
</feature>
<feature type="transmembrane region" description="Helical" evidence="13">
    <location>
        <begin position="587"/>
        <end position="610"/>
    </location>
</feature>
<evidence type="ECO:0000256" key="8">
    <source>
        <dbReference type="ARBA" id="ARBA00022683"/>
    </source>
</evidence>
<dbReference type="SUPFAM" id="SSF55804">
    <property type="entry name" value="Phoshotransferase/anion transport protein"/>
    <property type="match status" value="1"/>
</dbReference>
<dbReference type="Proteomes" id="UP000094378">
    <property type="component" value="Chromosome"/>
</dbReference>
<dbReference type="GO" id="GO:0005886">
    <property type="term" value="C:plasma membrane"/>
    <property type="evidence" value="ECO:0007669"/>
    <property type="project" value="UniProtKB-SubCell"/>
</dbReference>
<evidence type="ECO:0000256" key="6">
    <source>
        <dbReference type="ARBA" id="ARBA00022597"/>
    </source>
</evidence>
<evidence type="ECO:0000256" key="9">
    <source>
        <dbReference type="ARBA" id="ARBA00022692"/>
    </source>
</evidence>
<evidence type="ECO:0000313" key="17">
    <source>
        <dbReference type="EMBL" id="AOG60582.1"/>
    </source>
</evidence>
<evidence type="ECO:0000256" key="13">
    <source>
        <dbReference type="SAM" id="Phobius"/>
    </source>
</evidence>
<keyword evidence="8" id="KW-0598">Phosphotransferase system</keyword>
<dbReference type="Gene3D" id="3.40.50.2300">
    <property type="match status" value="1"/>
</dbReference>
<dbReference type="CDD" id="cd00211">
    <property type="entry name" value="PTS_IIA_fru"/>
    <property type="match status" value="1"/>
</dbReference>
<dbReference type="InterPro" id="IPR013011">
    <property type="entry name" value="PTS_EIIB_2"/>
</dbReference>
<dbReference type="SUPFAM" id="SSF52794">
    <property type="entry name" value="PTS system IIB component-like"/>
    <property type="match status" value="1"/>
</dbReference>
<dbReference type="PATRIC" id="fig|216938.3.peg.643"/>
<dbReference type="InterPro" id="IPR003353">
    <property type="entry name" value="PTS_IIB_fruc"/>
</dbReference>
<dbReference type="GO" id="GO:0009401">
    <property type="term" value="P:phosphoenolpyruvate-dependent sugar phosphotransferase system"/>
    <property type="evidence" value="ECO:0007669"/>
    <property type="project" value="UniProtKB-KW"/>
</dbReference>
<dbReference type="NCBIfam" id="TIGR00848">
    <property type="entry name" value="fruA"/>
    <property type="match status" value="1"/>
</dbReference>
<dbReference type="GO" id="GO:0090563">
    <property type="term" value="F:protein-phosphocysteine-sugar phosphotransferase activity"/>
    <property type="evidence" value="ECO:0007669"/>
    <property type="project" value="TreeGrafter"/>
</dbReference>
<dbReference type="STRING" id="216938.SHELI_v1c06310"/>
<keyword evidence="12 13" id="KW-0472">Membrane</keyword>
<dbReference type="PANTHER" id="PTHR30505">
    <property type="entry name" value="FRUCTOSE-LIKE PERMEASE"/>
    <property type="match status" value="1"/>
</dbReference>
<dbReference type="PANTHER" id="PTHR30505:SF0">
    <property type="entry name" value="FRUCTOSE-LIKE PTS SYSTEM EIIBC COMPONENT-RELATED"/>
    <property type="match status" value="1"/>
</dbReference>
<dbReference type="Gene3D" id="3.40.930.10">
    <property type="entry name" value="Mannitol-specific EII, Chain A"/>
    <property type="match status" value="1"/>
</dbReference>
<dbReference type="InterPro" id="IPR003501">
    <property type="entry name" value="PTS_EIIB_2/3"/>
</dbReference>
<dbReference type="Pfam" id="PF02302">
    <property type="entry name" value="PTS_IIB"/>
    <property type="match status" value="1"/>
</dbReference>
<keyword evidence="9 13" id="KW-0812">Transmembrane</keyword>
<dbReference type="GO" id="GO:0022877">
    <property type="term" value="F:protein-N(PI)-phosphohistidine-fructose phosphotransferase system transporter activity"/>
    <property type="evidence" value="ECO:0007669"/>
    <property type="project" value="InterPro"/>
</dbReference>
<dbReference type="RefSeq" id="WP_069116627.1">
    <property type="nucleotide sequence ID" value="NZ_CP017015.1"/>
</dbReference>
<dbReference type="KEGG" id="shj:SHELI_v1c06310"/>
<evidence type="ECO:0000256" key="10">
    <source>
        <dbReference type="ARBA" id="ARBA00022777"/>
    </source>
</evidence>
<evidence type="ECO:0000256" key="7">
    <source>
        <dbReference type="ARBA" id="ARBA00022679"/>
    </source>
</evidence>
<keyword evidence="6" id="KW-0762">Sugar transport</keyword>
<dbReference type="InterPro" id="IPR004715">
    <property type="entry name" value="PTS_IIA_fruc"/>
</dbReference>
<evidence type="ECO:0000256" key="5">
    <source>
        <dbReference type="ARBA" id="ARBA00022553"/>
    </source>
</evidence>
<dbReference type="CDD" id="cd05569">
    <property type="entry name" value="PTS_IIB_fructose"/>
    <property type="match status" value="1"/>
</dbReference>
<keyword evidence="7" id="KW-0808">Transferase</keyword>
<dbReference type="Pfam" id="PF00359">
    <property type="entry name" value="PTS_EIIA_2"/>
    <property type="match status" value="1"/>
</dbReference>
<proteinExistence type="predicted"/>
<evidence type="ECO:0000256" key="4">
    <source>
        <dbReference type="ARBA" id="ARBA00022475"/>
    </source>
</evidence>
<evidence type="ECO:0000256" key="12">
    <source>
        <dbReference type="ARBA" id="ARBA00023136"/>
    </source>
</evidence>
<dbReference type="InterPro" id="IPR003352">
    <property type="entry name" value="PTS_EIIC"/>
</dbReference>
<dbReference type="GO" id="GO:0016301">
    <property type="term" value="F:kinase activity"/>
    <property type="evidence" value="ECO:0007669"/>
    <property type="project" value="UniProtKB-KW"/>
</dbReference>
<keyword evidence="18" id="KW-1185">Reference proteome</keyword>
<evidence type="ECO:0000259" key="16">
    <source>
        <dbReference type="PROSITE" id="PS51104"/>
    </source>
</evidence>
<feature type="transmembrane region" description="Helical" evidence="13">
    <location>
        <begin position="455"/>
        <end position="477"/>
    </location>
</feature>
<dbReference type="PROSITE" id="PS51104">
    <property type="entry name" value="PTS_EIIC_TYPE_2"/>
    <property type="match status" value="1"/>
</dbReference>
<dbReference type="NCBIfam" id="TIGR00829">
    <property type="entry name" value="FRU"/>
    <property type="match status" value="1"/>
</dbReference>
<evidence type="ECO:0000256" key="3">
    <source>
        <dbReference type="ARBA" id="ARBA00022448"/>
    </source>
</evidence>
<dbReference type="InterPro" id="IPR006327">
    <property type="entry name" value="PTS_IIC_fruc"/>
</dbReference>
<evidence type="ECO:0000256" key="1">
    <source>
        <dbReference type="ARBA" id="ARBA00004429"/>
    </source>
</evidence>
<evidence type="ECO:0000259" key="14">
    <source>
        <dbReference type="PROSITE" id="PS51094"/>
    </source>
</evidence>
<dbReference type="NCBIfam" id="TIGR01427">
    <property type="entry name" value="PTS_IIC_fructo"/>
    <property type="match status" value="1"/>
</dbReference>
<feature type="transmembrane region" description="Helical" evidence="13">
    <location>
        <begin position="650"/>
        <end position="672"/>
    </location>
</feature>
<dbReference type="InterPro" id="IPR016152">
    <property type="entry name" value="PTrfase/Anion_transptr"/>
</dbReference>
<dbReference type="InterPro" id="IPR050864">
    <property type="entry name" value="Bacterial_PTS_Sugar_Transport"/>
</dbReference>